<evidence type="ECO:0000313" key="9">
    <source>
        <dbReference type="EMBL" id="SFS93828.1"/>
    </source>
</evidence>
<evidence type="ECO:0000256" key="1">
    <source>
        <dbReference type="ARBA" id="ARBA00005228"/>
    </source>
</evidence>
<dbReference type="GO" id="GO:0006508">
    <property type="term" value="P:proteolysis"/>
    <property type="evidence" value="ECO:0007669"/>
    <property type="project" value="UniProtKB-KW"/>
</dbReference>
<dbReference type="InterPro" id="IPR023302">
    <property type="entry name" value="Pept_S9A_N"/>
</dbReference>
<dbReference type="Gene3D" id="3.40.50.1820">
    <property type="entry name" value="alpha/beta hydrolase"/>
    <property type="match status" value="1"/>
</dbReference>
<gene>
    <name evidence="9" type="ORF">SAMN05660206_107111</name>
</gene>
<dbReference type="AlphaFoldDB" id="A0A1I6TXK8"/>
<evidence type="ECO:0000259" key="7">
    <source>
        <dbReference type="Pfam" id="PF00326"/>
    </source>
</evidence>
<dbReference type="PROSITE" id="PS51257">
    <property type="entry name" value="PROKAR_LIPOPROTEIN"/>
    <property type="match status" value="1"/>
</dbReference>
<dbReference type="PANTHER" id="PTHR11757">
    <property type="entry name" value="PROTEASE FAMILY S9A OLIGOPEPTIDASE"/>
    <property type="match status" value="1"/>
</dbReference>
<keyword evidence="3" id="KW-0378">Hydrolase</keyword>
<evidence type="ECO:0000259" key="8">
    <source>
        <dbReference type="Pfam" id="PF02897"/>
    </source>
</evidence>
<dbReference type="PRINTS" id="PR00862">
    <property type="entry name" value="PROLIGOPTASE"/>
</dbReference>
<comment type="function">
    <text evidence="5">Cleaves peptide bonds on the C-terminal side of prolyl residues within peptides that are up to approximately 30 amino acids long. Has an absolute requirement for an X-Pro bond in the trans configuration immediately preceding the Pro-Y scissible bond.</text>
</comment>
<feature type="domain" description="Peptidase S9 prolyl oligopeptidase catalytic" evidence="7">
    <location>
        <begin position="501"/>
        <end position="713"/>
    </location>
</feature>
<accession>A0A1I6TXK8</accession>
<comment type="similarity">
    <text evidence="1">Belongs to the peptidase S9A family.</text>
</comment>
<dbReference type="InterPro" id="IPR029058">
    <property type="entry name" value="AB_hydrolase_fold"/>
</dbReference>
<proteinExistence type="inferred from homology"/>
<dbReference type="GO" id="GO:0004252">
    <property type="term" value="F:serine-type endopeptidase activity"/>
    <property type="evidence" value="ECO:0007669"/>
    <property type="project" value="InterPro"/>
</dbReference>
<name>A0A1I6TXK8_9SPHI</name>
<keyword evidence="4" id="KW-0720">Serine protease</keyword>
<dbReference type="PANTHER" id="PTHR11757:SF19">
    <property type="entry name" value="PROLYL ENDOPEPTIDASE-LIKE"/>
    <property type="match status" value="1"/>
</dbReference>
<dbReference type="SUPFAM" id="SSF53474">
    <property type="entry name" value="alpha/beta-Hydrolases"/>
    <property type="match status" value="1"/>
</dbReference>
<dbReference type="EMBL" id="FOZZ01000007">
    <property type="protein sequence ID" value="SFS93828.1"/>
    <property type="molecule type" value="Genomic_DNA"/>
</dbReference>
<dbReference type="InterPro" id="IPR002470">
    <property type="entry name" value="Peptidase_S9A"/>
</dbReference>
<dbReference type="Proteomes" id="UP000198785">
    <property type="component" value="Unassembled WGS sequence"/>
</dbReference>
<reference evidence="9 10" key="1">
    <citation type="submission" date="2016-10" db="EMBL/GenBank/DDBJ databases">
        <authorList>
            <person name="de Groot N.N."/>
        </authorList>
    </citation>
    <scope>NUCLEOTIDE SEQUENCE [LARGE SCALE GENOMIC DNA]</scope>
    <source>
        <strain evidence="9 10">DSM 22789</strain>
    </source>
</reference>
<keyword evidence="2" id="KW-0645">Protease</keyword>
<evidence type="ECO:0000256" key="5">
    <source>
        <dbReference type="ARBA" id="ARBA00060121"/>
    </source>
</evidence>
<sequence>MRINRKFNYIIAMSIAVTGCAQQKEHSPVKWPEADAPIATVKPYQRIIHGDTVVDNYYWLNDYFKQGPDSGEVVKYLEAENAYTNAMMKGTEALQEKLFNEMKSRIKEKDESVPYLKNGYYYYSRTEEGEQYYKFCRKKGSLDAPEEVLLDVDAMAKGKPYFAANGFSVSPDNKLLAFGVDEVSRREYIIHIKNLETGEILPDRIMRTSGSATWAADNRTIFYTSKNPITLLSEKIKRHTLGTAEGQDVVVYDEKDNTNYIGVGKSKNGKYIFIQSQSTMSAEVRYLKADDPNGEFQVFQPRMKDVLYSVVPLEDRFLIVTNADNAQNFKVVETPLDKTGKENWKNFIPHRQDVLVQDIDEFKDFLVVSERKNGLTNLSIRQLKDNVVHDLDFGEAAYTVYPSINAEYDTDVVRYGYTSMVTPSSTFDYNMHSREKTLLKQQEVLGGYDAEKYVTERAFATATDGTKVPISLVYKKGTKKDGSAPLYLYAYGSYGSSMEPTFSSSRLSLLDRGFIYAIAHIRGGEEMGRQWYEDGKLMKKKNTFTDFIDCGQYLIDQKYTSKGHLYAEGGSAGGLLMGAVINMAPDMWNGVIAAVPFVDVVNTMLDETIPLTTNEYDEWGNPNNKDAYDYMKSYSPYENIEAKEYPNLLVTTGLHDSQVQYFEPAKWVAKLRATKKGNNVVLLKTDMDFGHGGASGRFDYLKDQALEWAFILKLEGITQ</sequence>
<evidence type="ECO:0000313" key="10">
    <source>
        <dbReference type="Proteomes" id="UP000198785"/>
    </source>
</evidence>
<dbReference type="SUPFAM" id="SSF50993">
    <property type="entry name" value="Peptidase/esterase 'gauge' domain"/>
    <property type="match status" value="1"/>
</dbReference>
<organism evidence="9 10">
    <name type="scientific">Sphingobacterium wenxiniae</name>
    <dbReference type="NCBI Taxonomy" id="683125"/>
    <lineage>
        <taxon>Bacteria</taxon>
        <taxon>Pseudomonadati</taxon>
        <taxon>Bacteroidota</taxon>
        <taxon>Sphingobacteriia</taxon>
        <taxon>Sphingobacteriales</taxon>
        <taxon>Sphingobacteriaceae</taxon>
        <taxon>Sphingobacterium</taxon>
    </lineage>
</organism>
<evidence type="ECO:0000256" key="4">
    <source>
        <dbReference type="ARBA" id="ARBA00022825"/>
    </source>
</evidence>
<evidence type="ECO:0000256" key="3">
    <source>
        <dbReference type="ARBA" id="ARBA00022801"/>
    </source>
</evidence>
<dbReference type="InterPro" id="IPR001375">
    <property type="entry name" value="Peptidase_S9_cat"/>
</dbReference>
<evidence type="ECO:0000256" key="2">
    <source>
        <dbReference type="ARBA" id="ARBA00022670"/>
    </source>
</evidence>
<evidence type="ECO:0000256" key="6">
    <source>
        <dbReference type="ARBA" id="ARBA00081187"/>
    </source>
</evidence>
<dbReference type="FunFam" id="3.40.50.1820:FF:000005">
    <property type="entry name" value="Prolyl endopeptidase"/>
    <property type="match status" value="1"/>
</dbReference>
<dbReference type="Pfam" id="PF02897">
    <property type="entry name" value="Peptidase_S9_N"/>
    <property type="match status" value="1"/>
</dbReference>
<dbReference type="Pfam" id="PF00326">
    <property type="entry name" value="Peptidase_S9"/>
    <property type="match status" value="1"/>
</dbReference>
<dbReference type="Gene3D" id="2.130.10.120">
    <property type="entry name" value="Prolyl oligopeptidase, N-terminal domain"/>
    <property type="match status" value="1"/>
</dbReference>
<keyword evidence="10" id="KW-1185">Reference proteome</keyword>
<dbReference type="InterPro" id="IPR051543">
    <property type="entry name" value="Serine_Peptidase_S9A"/>
</dbReference>
<feature type="domain" description="Peptidase S9A N-terminal" evidence="8">
    <location>
        <begin position="40"/>
        <end position="442"/>
    </location>
</feature>
<protein>
    <recommendedName>
        <fullName evidence="6">Proline-specific endopeptidase</fullName>
    </recommendedName>
</protein>